<dbReference type="InterPro" id="IPR025935">
    <property type="entry name" value="AbiH"/>
</dbReference>
<dbReference type="Pfam" id="PF14253">
    <property type="entry name" value="AbiH"/>
    <property type="match status" value="1"/>
</dbReference>
<dbReference type="AlphaFoldDB" id="A0A5N6S0E3"/>
<keyword evidence="2" id="KW-1185">Reference proteome</keyword>
<dbReference type="Proteomes" id="UP000325415">
    <property type="component" value="Unassembled WGS sequence"/>
</dbReference>
<evidence type="ECO:0008006" key="3">
    <source>
        <dbReference type="Google" id="ProtNLM"/>
    </source>
</evidence>
<sequence>MHQLIVIGNGFDLQCGLPSRFSDFQRYRANRVSSLGVLLQQERGAEQDDGEREKKVSGKDLYKEGATIWEVLLACRDSSLWRDIEGAIRNFLVESSNPFERKLSPRLLLSLRSEPMEHERASQLSRLGEAGPLIYDFLEAYLTDQELQVIDIHKVLAFLLDQLHNLEAEFGEYLGGCCRQDYRYALNASDLIEGLSLSELPREQGDSIETSVLDFNYTDPLSRYTSEHDNFHLVNIHGNVNRPVFGIDGKDLMSDPDLVQFTKTYRILVFKNREQTRIIHTASVDHAEPTELIKFYGHSLGEADYSYFQAIFDGVDLYSSNARLIFYYNIWSESPGNWCSEETAQADMFQKVTRLMNEYGKTITNKDHGKNLMHKLLLEGRLTIKRYNY</sequence>
<protein>
    <recommendedName>
        <fullName evidence="3">Bacteriophage abortive infection AbiH</fullName>
    </recommendedName>
</protein>
<dbReference type="EMBL" id="QDAG01000002">
    <property type="protein sequence ID" value="KAE8129670.1"/>
    <property type="molecule type" value="Genomic_DNA"/>
</dbReference>
<evidence type="ECO:0000313" key="2">
    <source>
        <dbReference type="Proteomes" id="UP000325415"/>
    </source>
</evidence>
<accession>A0A5N6S0E3</accession>
<comment type="caution">
    <text evidence="1">The sequence shown here is derived from an EMBL/GenBank/DDBJ whole genome shotgun (WGS) entry which is preliminary data.</text>
</comment>
<organism evidence="1 2">
    <name type="scientific">Bifidobacterium tibiigranuli</name>
    <dbReference type="NCBI Taxonomy" id="2172043"/>
    <lineage>
        <taxon>Bacteria</taxon>
        <taxon>Bacillati</taxon>
        <taxon>Actinomycetota</taxon>
        <taxon>Actinomycetes</taxon>
        <taxon>Bifidobacteriales</taxon>
        <taxon>Bifidobacteriaceae</taxon>
        <taxon>Bifidobacterium</taxon>
    </lineage>
</organism>
<reference evidence="1 2" key="1">
    <citation type="submission" date="2018-04" db="EMBL/GenBank/DDBJ databases">
        <authorList>
            <person name="Eckel V.P."/>
            <person name="Vogel R.F."/>
        </authorList>
    </citation>
    <scope>NUCLEOTIDE SEQUENCE [LARGE SCALE GENOMIC DNA]</scope>
    <source>
        <strain evidence="2">TMW 2.1764</strain>
    </source>
</reference>
<dbReference type="GeneID" id="78126546"/>
<gene>
    <name evidence="1" type="ORF">DDE84_02415</name>
</gene>
<dbReference type="RefSeq" id="WP_152580152.1">
    <property type="nucleotide sequence ID" value="NZ_QDAG01000002.1"/>
</dbReference>
<evidence type="ECO:0000313" key="1">
    <source>
        <dbReference type="EMBL" id="KAE8129670.1"/>
    </source>
</evidence>
<dbReference type="OrthoDB" id="9810135at2"/>
<proteinExistence type="predicted"/>
<name>A0A5N6S0E3_9BIFI</name>